<feature type="compositionally biased region" description="Basic and acidic residues" evidence="1">
    <location>
        <begin position="1"/>
        <end position="13"/>
    </location>
</feature>
<evidence type="ECO:0000313" key="2">
    <source>
        <dbReference type="EMBL" id="MBW3097729.1"/>
    </source>
</evidence>
<organism evidence="2 3">
    <name type="scientific">Pseudohoeflea coraliihabitans</name>
    <dbReference type="NCBI Taxonomy" id="2860393"/>
    <lineage>
        <taxon>Bacteria</taxon>
        <taxon>Pseudomonadati</taxon>
        <taxon>Pseudomonadota</taxon>
        <taxon>Alphaproteobacteria</taxon>
        <taxon>Hyphomicrobiales</taxon>
        <taxon>Rhizobiaceae</taxon>
        <taxon>Pseudohoeflea</taxon>
    </lineage>
</organism>
<dbReference type="Proteomes" id="UP001430804">
    <property type="component" value="Unassembled WGS sequence"/>
</dbReference>
<dbReference type="EMBL" id="JAHWQX010000002">
    <property type="protein sequence ID" value="MBW3097729.1"/>
    <property type="molecule type" value="Genomic_DNA"/>
</dbReference>
<feature type="region of interest" description="Disordered" evidence="1">
    <location>
        <begin position="1"/>
        <end position="44"/>
    </location>
</feature>
<sequence length="127" mass="14441">MNPFHRSPDHSPEEAAASPFNPGFAQGCAKPSAKDPPSSSRREEADGYYKIVAVLNERWRVIECGGDLQWILQRRVGRRNGRARWRSDKYLRTKKALIRFVHVQAGEIDPVAQEVLENLPDWFGGEP</sequence>
<proteinExistence type="predicted"/>
<dbReference type="PROSITE" id="PS51257">
    <property type="entry name" value="PROKAR_LIPOPROTEIN"/>
    <property type="match status" value="1"/>
</dbReference>
<accession>A0ABS6WP40</accession>
<gene>
    <name evidence="2" type="ORF">KY465_10590</name>
</gene>
<feature type="compositionally biased region" description="Low complexity" evidence="1">
    <location>
        <begin position="29"/>
        <end position="39"/>
    </location>
</feature>
<name>A0ABS6WP40_9HYPH</name>
<dbReference type="RefSeq" id="WP_219201607.1">
    <property type="nucleotide sequence ID" value="NZ_JAHWQX010000002.1"/>
</dbReference>
<reference evidence="2" key="1">
    <citation type="submission" date="2021-07" db="EMBL/GenBank/DDBJ databases">
        <title>Pseudohoeflea marina sp. nov. a polyhydroxyalcanoate-producing bacterium.</title>
        <authorList>
            <person name="Zheng W."/>
            <person name="Yu S."/>
            <person name="Huang Y."/>
        </authorList>
    </citation>
    <scope>NUCLEOTIDE SEQUENCE</scope>
    <source>
        <strain evidence="2">DP4N28-3</strain>
    </source>
</reference>
<keyword evidence="3" id="KW-1185">Reference proteome</keyword>
<evidence type="ECO:0000313" key="3">
    <source>
        <dbReference type="Proteomes" id="UP001430804"/>
    </source>
</evidence>
<evidence type="ECO:0000256" key="1">
    <source>
        <dbReference type="SAM" id="MobiDB-lite"/>
    </source>
</evidence>
<protein>
    <submittedName>
        <fullName evidence="2">Uncharacterized protein</fullName>
    </submittedName>
</protein>
<comment type="caution">
    <text evidence="2">The sequence shown here is derived from an EMBL/GenBank/DDBJ whole genome shotgun (WGS) entry which is preliminary data.</text>
</comment>